<evidence type="ECO:0000259" key="2">
    <source>
        <dbReference type="Pfam" id="PF06221"/>
    </source>
</evidence>
<gene>
    <name evidence="3" type="ORF">HETSPECPRED_000955</name>
</gene>
<dbReference type="InterPro" id="IPR009349">
    <property type="entry name" value="TRIP4/RQT4_C2HC5_Znf"/>
</dbReference>
<feature type="region of interest" description="Disordered" evidence="1">
    <location>
        <begin position="463"/>
        <end position="530"/>
    </location>
</feature>
<dbReference type="PANTHER" id="PTHR12963:SF4">
    <property type="entry name" value="ACTIVATING SIGNAL COINTEGRATOR 1"/>
    <property type="match status" value="1"/>
</dbReference>
<organism evidence="3 4">
    <name type="scientific">Heterodermia speciosa</name>
    <dbReference type="NCBI Taxonomy" id="116794"/>
    <lineage>
        <taxon>Eukaryota</taxon>
        <taxon>Fungi</taxon>
        <taxon>Dikarya</taxon>
        <taxon>Ascomycota</taxon>
        <taxon>Pezizomycotina</taxon>
        <taxon>Lecanoromycetes</taxon>
        <taxon>OSLEUM clade</taxon>
        <taxon>Lecanoromycetidae</taxon>
        <taxon>Caliciales</taxon>
        <taxon>Physciaceae</taxon>
        <taxon>Heterodermia</taxon>
    </lineage>
</organism>
<protein>
    <recommendedName>
        <fullName evidence="2">TRIP4/RQT4 C2HC5-type zinc finger domain-containing protein</fullName>
    </recommendedName>
</protein>
<comment type="caution">
    <text evidence="3">The sequence shown here is derived from an EMBL/GenBank/DDBJ whole genome shotgun (WGS) entry which is preliminary data.</text>
</comment>
<feature type="region of interest" description="Disordered" evidence="1">
    <location>
        <begin position="136"/>
        <end position="204"/>
    </location>
</feature>
<dbReference type="GO" id="GO:0180022">
    <property type="term" value="C:RQC-trigger complex"/>
    <property type="evidence" value="ECO:0007669"/>
    <property type="project" value="InterPro"/>
</dbReference>
<sequence>MASSNWAITQISKILPLDEQSLQQLLDYTYTLDKNAAAEHLKGVLGDSPEALDFISAFNARRESPSISKTEPEPSTAPRKARKKKAPLHTLPARKPEDHGNIAGAYQKKGDEDYMASSRKPNKQTPLANTLALSERPDARQLPVPAPIPSISSSKLPPSAAGSLISDLPNVRTHSTSNNSSRTGSPATKTRINVAGGSSMHGASSTIQDLDSAIRALEIQTNPSMSTDPASRRCDCLATRHPLLAAAPNCLNCGKIICVKEGIGPCTFCGHALLTSEDINSMIRSLKEERGKERMDFNNASHRRADVASTPRPFTAAPTDTTDATLARARQHRDKLLNYQNENARRTHIIDEAADFETPTAGQSMWSSPVERAAQLKRQQKVLREQEWNAKPDYEKRRQVISLDVVGGKVVKRMAEVERQADEQAEDVVDDPVLENDVEQHDGASHRGAVFSKNPLMGGLIRPVWKGKGKEGDGEAKADTESRESRMKTGWRRVQDDNDDNEAWILDGGIYGGDPSNRRLGDEERVWLDN</sequence>
<dbReference type="OrthoDB" id="338816at2759"/>
<proteinExistence type="predicted"/>
<feature type="compositionally biased region" description="Low complexity" evidence="1">
    <location>
        <begin position="149"/>
        <end position="161"/>
    </location>
</feature>
<evidence type="ECO:0000313" key="3">
    <source>
        <dbReference type="EMBL" id="CAF9912503.1"/>
    </source>
</evidence>
<feature type="region of interest" description="Disordered" evidence="1">
    <location>
        <begin position="61"/>
        <end position="105"/>
    </location>
</feature>
<dbReference type="GO" id="GO:0008270">
    <property type="term" value="F:zinc ion binding"/>
    <property type="evidence" value="ECO:0007669"/>
    <property type="project" value="InterPro"/>
</dbReference>
<accession>A0A8H3IBP6</accession>
<dbReference type="Pfam" id="PF06221">
    <property type="entry name" value="zf-C2HC5"/>
    <property type="match status" value="1"/>
</dbReference>
<dbReference type="GO" id="GO:0045893">
    <property type="term" value="P:positive regulation of DNA-templated transcription"/>
    <property type="evidence" value="ECO:0007669"/>
    <property type="project" value="TreeGrafter"/>
</dbReference>
<keyword evidence="4" id="KW-1185">Reference proteome</keyword>
<feature type="compositionally biased region" description="Basic and acidic residues" evidence="1">
    <location>
        <begin position="468"/>
        <end position="487"/>
    </location>
</feature>
<dbReference type="GO" id="GO:0005634">
    <property type="term" value="C:nucleus"/>
    <property type="evidence" value="ECO:0007669"/>
    <property type="project" value="InterPro"/>
</dbReference>
<name>A0A8H3IBP6_9LECA</name>
<dbReference type="AlphaFoldDB" id="A0A8H3IBP6"/>
<dbReference type="GO" id="GO:0072344">
    <property type="term" value="P:rescue of stalled ribosome"/>
    <property type="evidence" value="ECO:0007669"/>
    <property type="project" value="InterPro"/>
</dbReference>
<dbReference type="Proteomes" id="UP000664521">
    <property type="component" value="Unassembled WGS sequence"/>
</dbReference>
<reference evidence="3" key="1">
    <citation type="submission" date="2021-03" db="EMBL/GenBank/DDBJ databases">
        <authorList>
            <person name="Tagirdzhanova G."/>
        </authorList>
    </citation>
    <scope>NUCLEOTIDE SEQUENCE</scope>
</reference>
<feature type="compositionally biased region" description="Low complexity" evidence="1">
    <location>
        <begin position="170"/>
        <end position="185"/>
    </location>
</feature>
<dbReference type="EMBL" id="CAJPDS010000011">
    <property type="protein sequence ID" value="CAF9912503.1"/>
    <property type="molecule type" value="Genomic_DNA"/>
</dbReference>
<dbReference type="PANTHER" id="PTHR12963">
    <property type="entry name" value="THYROID RECEPTOR INTERACTING PROTEIN RELATED"/>
    <property type="match status" value="1"/>
</dbReference>
<evidence type="ECO:0000313" key="4">
    <source>
        <dbReference type="Proteomes" id="UP000664521"/>
    </source>
</evidence>
<feature type="domain" description="TRIP4/RQT4 C2HC5-type zinc finger" evidence="2">
    <location>
        <begin position="232"/>
        <end position="283"/>
    </location>
</feature>
<feature type="compositionally biased region" description="Basic and acidic residues" evidence="1">
    <location>
        <begin position="516"/>
        <end position="530"/>
    </location>
</feature>
<dbReference type="InterPro" id="IPR039128">
    <property type="entry name" value="TRIP4-like"/>
</dbReference>
<evidence type="ECO:0000256" key="1">
    <source>
        <dbReference type="SAM" id="MobiDB-lite"/>
    </source>
</evidence>